<dbReference type="Gene3D" id="3.55.50.30">
    <property type="match status" value="1"/>
</dbReference>
<protein>
    <recommendedName>
        <fullName evidence="11">Type II secretory pathway protein</fullName>
    </recommendedName>
</protein>
<dbReference type="Pfam" id="PF21305">
    <property type="entry name" value="type_II_gspD_N0"/>
    <property type="match status" value="1"/>
</dbReference>
<evidence type="ECO:0000313" key="10">
    <source>
        <dbReference type="Proteomes" id="UP000245362"/>
    </source>
</evidence>
<keyword evidence="4" id="KW-0472">Membrane</keyword>
<dbReference type="InterPro" id="IPR050810">
    <property type="entry name" value="Bact_Secretion_Sys_Channel"/>
</dbReference>
<reference evidence="9 10" key="1">
    <citation type="submission" date="2018-05" db="EMBL/GenBank/DDBJ databases">
        <title>Vibrio limimaris sp. nov., isolated from marine sediment.</title>
        <authorList>
            <person name="Li C.-M."/>
        </authorList>
    </citation>
    <scope>NUCLEOTIDE SEQUENCE [LARGE SCALE GENOMIC DNA]</scope>
    <source>
        <strain evidence="9 10">E4404</strain>
    </source>
</reference>
<dbReference type="Pfam" id="PF00263">
    <property type="entry name" value="Secretin"/>
    <property type="match status" value="1"/>
</dbReference>
<keyword evidence="3 6" id="KW-0732">Signal</keyword>
<keyword evidence="10" id="KW-1185">Reference proteome</keyword>
<dbReference type="GO" id="GO:0009306">
    <property type="term" value="P:protein secretion"/>
    <property type="evidence" value="ECO:0007669"/>
    <property type="project" value="InterPro"/>
</dbReference>
<dbReference type="EMBL" id="QFWT01000003">
    <property type="protein sequence ID" value="PWI34155.1"/>
    <property type="molecule type" value="Genomic_DNA"/>
</dbReference>
<dbReference type="PANTHER" id="PTHR30332">
    <property type="entry name" value="PROBABLE GENERAL SECRETION PATHWAY PROTEIN D"/>
    <property type="match status" value="1"/>
</dbReference>
<dbReference type="PANTHER" id="PTHR30332:SF24">
    <property type="entry name" value="SECRETIN GSPD-RELATED"/>
    <property type="match status" value="1"/>
</dbReference>
<comment type="similarity">
    <text evidence="5">Belongs to the bacterial secretin family.</text>
</comment>
<dbReference type="InterPro" id="IPR049371">
    <property type="entry name" value="GspD-like_N0"/>
</dbReference>
<feature type="signal peptide" evidence="6">
    <location>
        <begin position="1"/>
        <end position="17"/>
    </location>
</feature>
<evidence type="ECO:0000256" key="1">
    <source>
        <dbReference type="ARBA" id="ARBA00004370"/>
    </source>
</evidence>
<dbReference type="InterPro" id="IPR001775">
    <property type="entry name" value="GspD/PilQ"/>
</dbReference>
<keyword evidence="2" id="KW-0812">Transmembrane</keyword>
<organism evidence="9 10">
    <name type="scientific">Vibrio albus</name>
    <dbReference type="NCBI Taxonomy" id="2200953"/>
    <lineage>
        <taxon>Bacteria</taxon>
        <taxon>Pseudomonadati</taxon>
        <taxon>Pseudomonadota</taxon>
        <taxon>Gammaproteobacteria</taxon>
        <taxon>Vibrionales</taxon>
        <taxon>Vibrionaceae</taxon>
        <taxon>Vibrio</taxon>
    </lineage>
</organism>
<feature type="chain" id="PRO_5015781444" description="Type II secretory pathway protein" evidence="6">
    <location>
        <begin position="18"/>
        <end position="395"/>
    </location>
</feature>
<evidence type="ECO:0000256" key="6">
    <source>
        <dbReference type="SAM" id="SignalP"/>
    </source>
</evidence>
<evidence type="ECO:0000256" key="5">
    <source>
        <dbReference type="RuleBase" id="RU004003"/>
    </source>
</evidence>
<evidence type="ECO:0000259" key="8">
    <source>
        <dbReference type="Pfam" id="PF21305"/>
    </source>
</evidence>
<accession>A0A2U3BBP3</accession>
<name>A0A2U3BBP3_9VIBR</name>
<evidence type="ECO:0000256" key="4">
    <source>
        <dbReference type="ARBA" id="ARBA00023136"/>
    </source>
</evidence>
<evidence type="ECO:0000259" key="7">
    <source>
        <dbReference type="Pfam" id="PF00263"/>
    </source>
</evidence>
<evidence type="ECO:0000256" key="3">
    <source>
        <dbReference type="ARBA" id="ARBA00022729"/>
    </source>
</evidence>
<dbReference type="GO" id="GO:0016020">
    <property type="term" value="C:membrane"/>
    <property type="evidence" value="ECO:0007669"/>
    <property type="project" value="UniProtKB-SubCell"/>
</dbReference>
<feature type="domain" description="Type II/III secretion system secretin-like" evidence="7">
    <location>
        <begin position="233"/>
        <end position="390"/>
    </location>
</feature>
<comment type="caution">
    <text evidence="9">The sequence shown here is derived from an EMBL/GenBank/DDBJ whole genome shotgun (WGS) entry which is preliminary data.</text>
</comment>
<dbReference type="Proteomes" id="UP000245362">
    <property type="component" value="Unassembled WGS sequence"/>
</dbReference>
<evidence type="ECO:0000313" key="9">
    <source>
        <dbReference type="EMBL" id="PWI34155.1"/>
    </source>
</evidence>
<comment type="subcellular location">
    <subcellularLocation>
        <location evidence="1">Membrane</location>
    </subcellularLocation>
</comment>
<dbReference type="Gene3D" id="3.30.1370.120">
    <property type="match status" value="1"/>
</dbReference>
<evidence type="ECO:0000256" key="2">
    <source>
        <dbReference type="ARBA" id="ARBA00022692"/>
    </source>
</evidence>
<dbReference type="GO" id="GO:0015627">
    <property type="term" value="C:type II protein secretion system complex"/>
    <property type="evidence" value="ECO:0007669"/>
    <property type="project" value="TreeGrafter"/>
</dbReference>
<dbReference type="PRINTS" id="PR01032">
    <property type="entry name" value="PHAGEIV"/>
</dbReference>
<sequence>MRLITLLLLTISLHTFAQVNANLSGKSLDQFFILASEAFQKTIIVDPAIDGKVKVFQVGYAANFRDVFFSVMRAHNLVYVESDTVIRVQSRKKLQPNNKIVTRTYKLNHVSASQIVEPLQKSLVVQSSVLDVPDITHVEGIIADSVLMVTAPQSMQTNIRELVNVIDTPLKQIRIKAVIYEFVWNGSEEQTVDLQAGFDALRTGFQGSLTGVTSAVSNFSSQSDHFDAFIRFLETNDQTKILSKPAISVLHGSTGFISVGQELPFITGQYTTDTDGVERPFQTIERKDVGLSLKVKPFIGVDGSVRLDIDQILSRVDKNIQASDIATRKRRITTTVNTKIGGSVMLAGMSSNEKQTLEMKVPLLGDVPVLGLLFTSESEKEVRRTLSVVLHITEV</sequence>
<evidence type="ECO:0008006" key="11">
    <source>
        <dbReference type="Google" id="ProtNLM"/>
    </source>
</evidence>
<dbReference type="OrthoDB" id="9775455at2"/>
<proteinExistence type="inferred from homology"/>
<feature type="domain" description="GspD-like N0" evidence="8">
    <location>
        <begin position="22"/>
        <end position="88"/>
    </location>
</feature>
<dbReference type="InterPro" id="IPR038591">
    <property type="entry name" value="NolW-like_sf"/>
</dbReference>
<dbReference type="PRINTS" id="PR00811">
    <property type="entry name" value="BCTERIALGSPD"/>
</dbReference>
<gene>
    <name evidence="9" type="ORF">DI392_08180</name>
</gene>
<dbReference type="PROSITE" id="PS00875">
    <property type="entry name" value="T2SP_D"/>
    <property type="match status" value="1"/>
</dbReference>
<dbReference type="AlphaFoldDB" id="A0A2U3BBP3"/>
<dbReference type="InterPro" id="IPR004845">
    <property type="entry name" value="T2SS_GspD_CS"/>
</dbReference>
<dbReference type="InterPro" id="IPR004846">
    <property type="entry name" value="T2SS/T3SS_dom"/>
</dbReference>
<dbReference type="RefSeq" id="WP_109319407.1">
    <property type="nucleotide sequence ID" value="NZ_QFWT01000003.1"/>
</dbReference>